<proteinExistence type="predicted"/>
<gene>
    <name evidence="3" type="ORF">MSPICULIGERA_LOCUS24450</name>
</gene>
<organism evidence="3 4">
    <name type="scientific">Mesorhabditis spiculigera</name>
    <dbReference type="NCBI Taxonomy" id="96644"/>
    <lineage>
        <taxon>Eukaryota</taxon>
        <taxon>Metazoa</taxon>
        <taxon>Ecdysozoa</taxon>
        <taxon>Nematoda</taxon>
        <taxon>Chromadorea</taxon>
        <taxon>Rhabditida</taxon>
        <taxon>Rhabditina</taxon>
        <taxon>Rhabditomorpha</taxon>
        <taxon>Rhabditoidea</taxon>
        <taxon>Rhabditidae</taxon>
        <taxon>Mesorhabditinae</taxon>
        <taxon>Mesorhabditis</taxon>
    </lineage>
</organism>
<feature type="region of interest" description="Disordered" evidence="1">
    <location>
        <begin position="121"/>
        <end position="167"/>
    </location>
</feature>
<evidence type="ECO:0000256" key="2">
    <source>
        <dbReference type="SAM" id="Phobius"/>
    </source>
</evidence>
<keyword evidence="4" id="KW-1185">Reference proteome</keyword>
<protein>
    <submittedName>
        <fullName evidence="3">Uncharacterized protein</fullName>
    </submittedName>
</protein>
<feature type="compositionally biased region" description="Basic residues" evidence="1">
    <location>
        <begin position="156"/>
        <end position="167"/>
    </location>
</feature>
<dbReference type="EMBL" id="CATQJA010002708">
    <property type="protein sequence ID" value="CAJ0586445.1"/>
    <property type="molecule type" value="Genomic_DNA"/>
</dbReference>
<comment type="caution">
    <text evidence="3">The sequence shown here is derived from an EMBL/GenBank/DDBJ whole genome shotgun (WGS) entry which is preliminary data.</text>
</comment>
<sequence length="167" mass="18489">MEAHPDLLDKFVKYAAGKERCGVAVGWANVNHHMPKTVLCDVAGPPYTQEKGCWTLPSTRSYESLSVAFYEMFTEPDGKQIRVFYSTDLFLVLLVGHACLGGLLVLVAAAAARLYQMNRPAAPHRQSVARRDSSTSNVSASRSRSSASNSEERKRPVARSLKRPRQH</sequence>
<name>A0AA36GCW7_9BILA</name>
<evidence type="ECO:0000313" key="4">
    <source>
        <dbReference type="Proteomes" id="UP001177023"/>
    </source>
</evidence>
<reference evidence="3" key="1">
    <citation type="submission" date="2023-06" db="EMBL/GenBank/DDBJ databases">
        <authorList>
            <person name="Delattre M."/>
        </authorList>
    </citation>
    <scope>NUCLEOTIDE SEQUENCE</scope>
    <source>
        <strain evidence="3">AF72</strain>
    </source>
</reference>
<accession>A0AA36GCW7</accession>
<evidence type="ECO:0000313" key="3">
    <source>
        <dbReference type="EMBL" id="CAJ0586445.1"/>
    </source>
</evidence>
<dbReference type="Proteomes" id="UP001177023">
    <property type="component" value="Unassembled WGS sequence"/>
</dbReference>
<keyword evidence="2" id="KW-0812">Transmembrane</keyword>
<keyword evidence="2" id="KW-1133">Transmembrane helix</keyword>
<feature type="non-terminal residue" evidence="3">
    <location>
        <position position="167"/>
    </location>
</feature>
<feature type="compositionally biased region" description="Low complexity" evidence="1">
    <location>
        <begin position="134"/>
        <end position="149"/>
    </location>
</feature>
<evidence type="ECO:0000256" key="1">
    <source>
        <dbReference type="SAM" id="MobiDB-lite"/>
    </source>
</evidence>
<feature type="transmembrane region" description="Helical" evidence="2">
    <location>
        <begin position="89"/>
        <end position="115"/>
    </location>
</feature>
<keyword evidence="2" id="KW-0472">Membrane</keyword>
<dbReference type="AlphaFoldDB" id="A0AA36GCW7"/>